<feature type="compositionally biased region" description="Basic and acidic residues" evidence="1">
    <location>
        <begin position="1"/>
        <end position="15"/>
    </location>
</feature>
<accession>A0A179H0A4</accession>
<gene>
    <name evidence="2" type="ORF">VFPFJ_08602</name>
</gene>
<dbReference type="AlphaFoldDB" id="A0A179H0A4"/>
<evidence type="ECO:0000256" key="1">
    <source>
        <dbReference type="SAM" id="MobiDB-lite"/>
    </source>
</evidence>
<dbReference type="EMBL" id="LSBI01000008">
    <property type="protein sequence ID" value="OAQ82799.1"/>
    <property type="molecule type" value="Genomic_DNA"/>
</dbReference>
<name>A0A179H0A4_PURLI</name>
<feature type="region of interest" description="Disordered" evidence="1">
    <location>
        <begin position="95"/>
        <end position="121"/>
    </location>
</feature>
<organism evidence="2 3">
    <name type="scientific">Purpureocillium lilacinum</name>
    <name type="common">Paecilomyces lilacinus</name>
    <dbReference type="NCBI Taxonomy" id="33203"/>
    <lineage>
        <taxon>Eukaryota</taxon>
        <taxon>Fungi</taxon>
        <taxon>Dikarya</taxon>
        <taxon>Ascomycota</taxon>
        <taxon>Pezizomycotina</taxon>
        <taxon>Sordariomycetes</taxon>
        <taxon>Hypocreomycetidae</taxon>
        <taxon>Hypocreales</taxon>
        <taxon>Ophiocordycipitaceae</taxon>
        <taxon>Purpureocillium</taxon>
    </lineage>
</organism>
<evidence type="ECO:0000313" key="3">
    <source>
        <dbReference type="Proteomes" id="UP000078340"/>
    </source>
</evidence>
<comment type="caution">
    <text evidence="2">The sequence shown here is derived from an EMBL/GenBank/DDBJ whole genome shotgun (WGS) entry which is preliminary data.</text>
</comment>
<protein>
    <submittedName>
        <fullName evidence="2">Uncharacterized protein</fullName>
    </submittedName>
</protein>
<feature type="compositionally biased region" description="Basic and acidic residues" evidence="1">
    <location>
        <begin position="33"/>
        <end position="42"/>
    </location>
</feature>
<feature type="region of interest" description="Disordered" evidence="1">
    <location>
        <begin position="1"/>
        <end position="53"/>
    </location>
</feature>
<proteinExistence type="predicted"/>
<evidence type="ECO:0000313" key="2">
    <source>
        <dbReference type="EMBL" id="OAQ82799.1"/>
    </source>
</evidence>
<reference evidence="2 3" key="1">
    <citation type="submission" date="2016-02" db="EMBL/GenBank/DDBJ databases">
        <title>Biosynthesis of antibiotic leucinostatins and their inhibition on Phytophthora in bio-control Purpureocillium lilacinum.</title>
        <authorList>
            <person name="Wang G."/>
            <person name="Liu Z."/>
            <person name="Lin R."/>
            <person name="Li E."/>
            <person name="Mao Z."/>
            <person name="Ling J."/>
            <person name="Yin W."/>
            <person name="Xie B."/>
        </authorList>
    </citation>
    <scope>NUCLEOTIDE SEQUENCE [LARGE SCALE GENOMIC DNA]</scope>
    <source>
        <strain evidence="2">PLFJ-1</strain>
    </source>
</reference>
<dbReference type="Proteomes" id="UP000078340">
    <property type="component" value="Unassembled WGS sequence"/>
</dbReference>
<sequence>MIQRGHDSFVPDRQADVGSESVQGRPARAQTGQRERREDETAARPAAAGCTPTHFWAPRLVPSICMEVARGGVGLARLGRRPFAMHNCSIVADRCGAPSAGEPLSNPRANGTGKEAARAGS</sequence>